<name>A0A0C7QDA5_PARSO</name>
<dbReference type="EMBL" id="CEKZ01000022">
    <property type="protein sequence ID" value="CEQ04894.1"/>
    <property type="molecule type" value="Genomic_DNA"/>
</dbReference>
<evidence type="ECO:0000256" key="1">
    <source>
        <dbReference type="ARBA" id="ARBA00005417"/>
    </source>
</evidence>
<evidence type="ECO:0000256" key="3">
    <source>
        <dbReference type="ARBA" id="ARBA00022741"/>
    </source>
</evidence>
<keyword evidence="6" id="KW-0378">Hydrolase</keyword>
<evidence type="ECO:0000313" key="6">
    <source>
        <dbReference type="EMBL" id="CEQ04894.1"/>
    </source>
</evidence>
<sequence>MNLVELDNTSFSYENKLVAKDISFTVSKGDYLCIIGENGSGKSTLIKGILGLIKPCKGSIFISEELKNSTIGYIPQQSDIQRNFPATVYEVVLSGCIKRNRILPFYRKCDKVVAHENMKKMKIFDLKNKCYSDLSGGQQQRVLIARALCATDKLIVMDEPITGLDQKTTLNLYDMLHNLNKNYGLSIIMVSHDIKTSLNYANKVLHMKNTMLFCGDVKDYKQSECGKKFLGGGIND</sequence>
<dbReference type="EC" id="3.6.3.28" evidence="6"/>
<gene>
    <name evidence="6" type="primary">znuC</name>
    <name evidence="6" type="ORF">R28058_26111</name>
</gene>
<evidence type="ECO:0000256" key="4">
    <source>
        <dbReference type="ARBA" id="ARBA00022840"/>
    </source>
</evidence>
<organism evidence="6 7">
    <name type="scientific">Paraclostridium sordellii</name>
    <name type="common">Clostridium sordellii</name>
    <dbReference type="NCBI Taxonomy" id="1505"/>
    <lineage>
        <taxon>Bacteria</taxon>
        <taxon>Bacillati</taxon>
        <taxon>Bacillota</taxon>
        <taxon>Clostridia</taxon>
        <taxon>Peptostreptococcales</taxon>
        <taxon>Peptostreptococcaceae</taxon>
        <taxon>Paraclostridium</taxon>
    </lineage>
</organism>
<dbReference type="Gene3D" id="3.40.50.300">
    <property type="entry name" value="P-loop containing nucleotide triphosphate hydrolases"/>
    <property type="match status" value="1"/>
</dbReference>
<dbReference type="InterPro" id="IPR050153">
    <property type="entry name" value="Metal_Ion_Import_ABC"/>
</dbReference>
<dbReference type="PROSITE" id="PS00211">
    <property type="entry name" value="ABC_TRANSPORTER_1"/>
    <property type="match status" value="1"/>
</dbReference>
<dbReference type="PROSITE" id="PS50893">
    <property type="entry name" value="ABC_TRANSPORTER_2"/>
    <property type="match status" value="1"/>
</dbReference>
<dbReference type="RefSeq" id="WP_055337044.1">
    <property type="nucleotide sequence ID" value="NZ_CDNF01000031.1"/>
</dbReference>
<keyword evidence="4" id="KW-0067">ATP-binding</keyword>
<protein>
    <submittedName>
        <fullName evidence="6">Phosphonate-transporting ATPase</fullName>
        <ecNumber evidence="6">3.6.3.-</ecNumber>
        <ecNumber evidence="6">3.6.3.28</ecNumber>
    </submittedName>
</protein>
<dbReference type="SUPFAM" id="SSF52540">
    <property type="entry name" value="P-loop containing nucleoside triphosphate hydrolases"/>
    <property type="match status" value="1"/>
</dbReference>
<proteinExistence type="inferred from homology"/>
<dbReference type="AlphaFoldDB" id="A0A0C7QDA5"/>
<feature type="domain" description="ABC transporter" evidence="5">
    <location>
        <begin position="4"/>
        <end position="234"/>
    </location>
</feature>
<dbReference type="InterPro" id="IPR027417">
    <property type="entry name" value="P-loop_NTPase"/>
</dbReference>
<dbReference type="PANTHER" id="PTHR42734:SF17">
    <property type="entry name" value="METAL TRANSPORT SYSTEM ATP-BINDING PROTEIN TM_0124-RELATED"/>
    <property type="match status" value="1"/>
</dbReference>
<dbReference type="InterPro" id="IPR017871">
    <property type="entry name" value="ABC_transporter-like_CS"/>
</dbReference>
<dbReference type="InterPro" id="IPR003439">
    <property type="entry name" value="ABC_transporter-like_ATP-bd"/>
</dbReference>
<keyword evidence="3" id="KW-0547">Nucleotide-binding</keyword>
<dbReference type="Proteomes" id="UP000049127">
    <property type="component" value="Unassembled WGS sequence"/>
</dbReference>
<evidence type="ECO:0000259" key="5">
    <source>
        <dbReference type="PROSITE" id="PS50893"/>
    </source>
</evidence>
<comment type="similarity">
    <text evidence="1">Belongs to the ABC transporter superfamily.</text>
</comment>
<dbReference type="EC" id="3.6.3.-" evidence="6"/>
<reference evidence="6 7" key="1">
    <citation type="submission" date="2015-01" db="EMBL/GenBank/DDBJ databases">
        <authorList>
            <person name="Aslett A.Martin."/>
            <person name="De Silva Nishadi"/>
        </authorList>
    </citation>
    <scope>NUCLEOTIDE SEQUENCE [LARGE SCALE GENOMIC DNA]</scope>
    <source>
        <strain evidence="6 7">R28058</strain>
    </source>
</reference>
<dbReference type="OrthoDB" id="9806726at2"/>
<dbReference type="GO" id="GO:0005524">
    <property type="term" value="F:ATP binding"/>
    <property type="evidence" value="ECO:0007669"/>
    <property type="project" value="UniProtKB-KW"/>
</dbReference>
<dbReference type="InterPro" id="IPR003593">
    <property type="entry name" value="AAA+_ATPase"/>
</dbReference>
<evidence type="ECO:0000313" key="7">
    <source>
        <dbReference type="Proteomes" id="UP000049127"/>
    </source>
</evidence>
<dbReference type="Pfam" id="PF00005">
    <property type="entry name" value="ABC_tran"/>
    <property type="match status" value="1"/>
</dbReference>
<dbReference type="SMART" id="SM00382">
    <property type="entry name" value="AAA"/>
    <property type="match status" value="1"/>
</dbReference>
<keyword evidence="2" id="KW-0813">Transport</keyword>
<dbReference type="PANTHER" id="PTHR42734">
    <property type="entry name" value="METAL TRANSPORT SYSTEM ATP-BINDING PROTEIN TM_0124-RELATED"/>
    <property type="match status" value="1"/>
</dbReference>
<accession>A0A0C7QDA5</accession>
<dbReference type="CDD" id="cd03235">
    <property type="entry name" value="ABC_Metallic_Cations"/>
    <property type="match status" value="1"/>
</dbReference>
<evidence type="ECO:0000256" key="2">
    <source>
        <dbReference type="ARBA" id="ARBA00022448"/>
    </source>
</evidence>
<dbReference type="GO" id="GO:0016887">
    <property type="term" value="F:ATP hydrolysis activity"/>
    <property type="evidence" value="ECO:0007669"/>
    <property type="project" value="InterPro"/>
</dbReference>